<sequence>MSRSHKSLHNFSANHVSPEKRESCAEKQAVSVL</sequence>
<feature type="region of interest" description="Disordered" evidence="1">
    <location>
        <begin position="1"/>
        <end position="33"/>
    </location>
</feature>
<name>A0A0V0XDA3_TRIPS</name>
<dbReference type="AlphaFoldDB" id="A0A0V0XDA3"/>
<proteinExistence type="predicted"/>
<gene>
    <name evidence="2" type="ORF">T4E_2501</name>
</gene>
<dbReference type="Proteomes" id="UP000054815">
    <property type="component" value="Unassembled WGS sequence"/>
</dbReference>
<protein>
    <submittedName>
        <fullName evidence="2">Uncharacterized protein</fullName>
    </submittedName>
</protein>
<evidence type="ECO:0000313" key="2">
    <source>
        <dbReference type="EMBL" id="KRX85797.1"/>
    </source>
</evidence>
<evidence type="ECO:0000256" key="1">
    <source>
        <dbReference type="SAM" id="MobiDB-lite"/>
    </source>
</evidence>
<reference evidence="2 3" key="1">
    <citation type="submission" date="2015-01" db="EMBL/GenBank/DDBJ databases">
        <title>Evolution of Trichinella species and genotypes.</title>
        <authorList>
            <person name="Korhonen P.K."/>
            <person name="Edoardo P."/>
            <person name="Giuseppe L.R."/>
            <person name="Gasser R.B."/>
        </authorList>
    </citation>
    <scope>NUCLEOTIDE SEQUENCE [LARGE SCALE GENOMIC DNA]</scope>
    <source>
        <strain evidence="2">ISS141</strain>
    </source>
</reference>
<evidence type="ECO:0000313" key="3">
    <source>
        <dbReference type="Proteomes" id="UP000054815"/>
    </source>
</evidence>
<dbReference type="EMBL" id="JYDU01000671">
    <property type="protein sequence ID" value="KRX85797.1"/>
    <property type="molecule type" value="Genomic_DNA"/>
</dbReference>
<organism evidence="2 3">
    <name type="scientific">Trichinella pseudospiralis</name>
    <name type="common">Parasitic roundworm</name>
    <dbReference type="NCBI Taxonomy" id="6337"/>
    <lineage>
        <taxon>Eukaryota</taxon>
        <taxon>Metazoa</taxon>
        <taxon>Ecdysozoa</taxon>
        <taxon>Nematoda</taxon>
        <taxon>Enoplea</taxon>
        <taxon>Dorylaimia</taxon>
        <taxon>Trichinellida</taxon>
        <taxon>Trichinellidae</taxon>
        <taxon>Trichinella</taxon>
    </lineage>
</organism>
<accession>A0A0V0XDA3</accession>
<comment type="caution">
    <text evidence="2">The sequence shown here is derived from an EMBL/GenBank/DDBJ whole genome shotgun (WGS) entry which is preliminary data.</text>
</comment>